<feature type="domain" description="Putative auto-transporter adhesin head GIN" evidence="2">
    <location>
        <begin position="31"/>
        <end position="208"/>
    </location>
</feature>
<comment type="caution">
    <text evidence="3">The sequence shown here is derived from an EMBL/GenBank/DDBJ whole genome shotgun (WGS) entry which is preliminary data.</text>
</comment>
<evidence type="ECO:0000256" key="1">
    <source>
        <dbReference type="SAM" id="SignalP"/>
    </source>
</evidence>
<feature type="signal peptide" evidence="1">
    <location>
        <begin position="1"/>
        <end position="20"/>
    </location>
</feature>
<feature type="chain" id="PRO_5046827498" evidence="1">
    <location>
        <begin position="21"/>
        <end position="224"/>
    </location>
</feature>
<name>A0ABU8I2V6_9SPHI</name>
<sequence length="224" mass="23756">MNIKFLFVVALSLCAQFALAQIKQVIPEVTSLDITDRLSVTVIPSDSSQVEIKGELADKVEIIIAGNSLRLKMKAGFLMKGNQAQVMVYSPSLNRLTARKGSELYVEQEELQGDSLFFTSLEGAKIRAKVASNAVEAIAGTGASIDLLGSSQSLSATSTAGASIFAKDLQVKSAFARLNAGGKIEVNASESADVETRMGGSIEVYGKPAQTKQRKIAGGKINFH</sequence>
<evidence type="ECO:0000313" key="3">
    <source>
        <dbReference type="EMBL" id="MEI5983862.1"/>
    </source>
</evidence>
<dbReference type="Gene3D" id="2.160.20.120">
    <property type="match status" value="1"/>
</dbReference>
<gene>
    <name evidence="3" type="ORF">VJ786_02985</name>
</gene>
<dbReference type="Proteomes" id="UP001363035">
    <property type="component" value="Unassembled WGS sequence"/>
</dbReference>
<keyword evidence="1" id="KW-0732">Signal</keyword>
<organism evidence="3 4">
    <name type="scientific">Sphingobacterium tenebrionis</name>
    <dbReference type="NCBI Taxonomy" id="3111775"/>
    <lineage>
        <taxon>Bacteria</taxon>
        <taxon>Pseudomonadati</taxon>
        <taxon>Bacteroidota</taxon>
        <taxon>Sphingobacteriia</taxon>
        <taxon>Sphingobacteriales</taxon>
        <taxon>Sphingobacteriaceae</taxon>
        <taxon>Sphingobacterium</taxon>
    </lineage>
</organism>
<evidence type="ECO:0000313" key="4">
    <source>
        <dbReference type="Proteomes" id="UP001363035"/>
    </source>
</evidence>
<dbReference type="InterPro" id="IPR021255">
    <property type="entry name" value="DUF2807"/>
</dbReference>
<dbReference type="RefSeq" id="WP_134776781.1">
    <property type="nucleotide sequence ID" value="NZ_JAYLLN010000004.1"/>
</dbReference>
<dbReference type="Pfam" id="PF10988">
    <property type="entry name" value="DUF2807"/>
    <property type="match status" value="1"/>
</dbReference>
<protein>
    <submittedName>
        <fullName evidence="3">Head GIN domain-containing protein</fullName>
    </submittedName>
</protein>
<keyword evidence="4" id="KW-1185">Reference proteome</keyword>
<proteinExistence type="predicted"/>
<evidence type="ECO:0000259" key="2">
    <source>
        <dbReference type="Pfam" id="PF10988"/>
    </source>
</evidence>
<accession>A0ABU8I2V6</accession>
<dbReference type="EMBL" id="JAYLLN010000004">
    <property type="protein sequence ID" value="MEI5983862.1"/>
    <property type="molecule type" value="Genomic_DNA"/>
</dbReference>
<reference evidence="3 4" key="1">
    <citation type="submission" date="2024-01" db="EMBL/GenBank/DDBJ databases">
        <title>Sphingobacterium tenebrionis sp. nov., a novel endophyte isolated from tenebrio molitor intestines.</title>
        <authorList>
            <person name="Zhang C."/>
        </authorList>
    </citation>
    <scope>NUCLEOTIDE SEQUENCE [LARGE SCALE GENOMIC DNA]</scope>
    <source>
        <strain evidence="3 4">PU5-4</strain>
    </source>
</reference>